<organism evidence="1 2">
    <name type="scientific">Labrys wisconsinensis</name>
    <dbReference type="NCBI Taxonomy" id="425677"/>
    <lineage>
        <taxon>Bacteria</taxon>
        <taxon>Pseudomonadati</taxon>
        <taxon>Pseudomonadota</taxon>
        <taxon>Alphaproteobacteria</taxon>
        <taxon>Hyphomicrobiales</taxon>
        <taxon>Xanthobacteraceae</taxon>
        <taxon>Labrys</taxon>
    </lineage>
</organism>
<protein>
    <submittedName>
        <fullName evidence="1">Uncharacterized protein</fullName>
    </submittedName>
</protein>
<sequence>CATVWDTYDDILDACQTAWRFLLNDPDRIRSIGARKWACVTP</sequence>
<feature type="non-terminal residue" evidence="1">
    <location>
        <position position="1"/>
    </location>
</feature>
<keyword evidence="2" id="KW-1185">Reference proteome</keyword>
<evidence type="ECO:0000313" key="1">
    <source>
        <dbReference type="EMBL" id="MDQ0470347.1"/>
    </source>
</evidence>
<reference evidence="1 2" key="1">
    <citation type="submission" date="2023-07" db="EMBL/GenBank/DDBJ databases">
        <title>Genomic Encyclopedia of Type Strains, Phase IV (KMG-IV): sequencing the most valuable type-strain genomes for metagenomic binning, comparative biology and taxonomic classification.</title>
        <authorList>
            <person name="Goeker M."/>
        </authorList>
    </citation>
    <scope>NUCLEOTIDE SEQUENCE [LARGE SCALE GENOMIC DNA]</scope>
    <source>
        <strain evidence="1 2">DSM 19619</strain>
    </source>
</reference>
<comment type="caution">
    <text evidence="1">The sequence shown here is derived from an EMBL/GenBank/DDBJ whole genome shotgun (WGS) entry which is preliminary data.</text>
</comment>
<name>A0ABU0J7U5_9HYPH</name>
<gene>
    <name evidence="1" type="ORF">QO011_003363</name>
</gene>
<dbReference type="Proteomes" id="UP001242480">
    <property type="component" value="Unassembled WGS sequence"/>
</dbReference>
<evidence type="ECO:0000313" key="2">
    <source>
        <dbReference type="Proteomes" id="UP001242480"/>
    </source>
</evidence>
<dbReference type="EMBL" id="JAUSVX010000005">
    <property type="protein sequence ID" value="MDQ0470347.1"/>
    <property type="molecule type" value="Genomic_DNA"/>
</dbReference>
<proteinExistence type="predicted"/>
<accession>A0ABU0J7U5</accession>